<gene>
    <name evidence="1" type="ORF">BG845_04387</name>
</gene>
<protein>
    <recommendedName>
        <fullName evidence="3">ESX-1 secretion-associated protein</fullName>
    </recommendedName>
</protein>
<dbReference type="EMBL" id="MIGB01000026">
    <property type="protein sequence ID" value="OSY37980.1"/>
    <property type="molecule type" value="Genomic_DNA"/>
</dbReference>
<dbReference type="GO" id="GO:0009306">
    <property type="term" value="P:protein secretion"/>
    <property type="evidence" value="ECO:0007669"/>
    <property type="project" value="InterPro"/>
</dbReference>
<dbReference type="RefSeq" id="WP_085914568.1">
    <property type="nucleotide sequence ID" value="NZ_AP018920.1"/>
</dbReference>
<dbReference type="Proteomes" id="UP000194360">
    <property type="component" value="Unassembled WGS sequence"/>
</dbReference>
<keyword evidence="2" id="KW-1185">Reference proteome</keyword>
<dbReference type="InterPro" id="IPR036689">
    <property type="entry name" value="ESAT-6-like_sf"/>
</dbReference>
<accession>A0A1Y2MRY2</accession>
<proteinExistence type="predicted"/>
<dbReference type="InterPro" id="IPR022536">
    <property type="entry name" value="EspC"/>
</dbReference>
<reference evidence="1 2" key="1">
    <citation type="submission" date="2016-09" db="EMBL/GenBank/DDBJ databases">
        <title>Pseudonocardia autotrophica DSM535, a candidate organism with high potential of specific P450 cytochromes.</title>
        <authorList>
            <person name="Grumaz C."/>
            <person name="Vainshtein Y."/>
            <person name="Kirstahler P."/>
            <person name="Sohn K."/>
        </authorList>
    </citation>
    <scope>NUCLEOTIDE SEQUENCE [LARGE SCALE GENOMIC DNA]</scope>
    <source>
        <strain evidence="1 2">DSM 535</strain>
    </source>
</reference>
<comment type="caution">
    <text evidence="1">The sequence shown here is derived from an EMBL/GenBank/DDBJ whole genome shotgun (WGS) entry which is preliminary data.</text>
</comment>
<name>A0A1Y2MRY2_PSEAH</name>
<dbReference type="AlphaFoldDB" id="A0A1Y2MRY2"/>
<organism evidence="1 2">
    <name type="scientific">Pseudonocardia autotrophica</name>
    <name type="common">Amycolata autotrophica</name>
    <name type="synonym">Nocardia autotrophica</name>
    <dbReference type="NCBI Taxonomy" id="2074"/>
    <lineage>
        <taxon>Bacteria</taxon>
        <taxon>Bacillati</taxon>
        <taxon>Actinomycetota</taxon>
        <taxon>Actinomycetes</taxon>
        <taxon>Pseudonocardiales</taxon>
        <taxon>Pseudonocardiaceae</taxon>
        <taxon>Pseudonocardia</taxon>
    </lineage>
</organism>
<evidence type="ECO:0008006" key="3">
    <source>
        <dbReference type="Google" id="ProtNLM"/>
    </source>
</evidence>
<dbReference type="Pfam" id="PF10824">
    <property type="entry name" value="T7SS_ESX_EspC"/>
    <property type="match status" value="1"/>
</dbReference>
<evidence type="ECO:0000313" key="1">
    <source>
        <dbReference type="EMBL" id="OSY37980.1"/>
    </source>
</evidence>
<evidence type="ECO:0000313" key="2">
    <source>
        <dbReference type="Proteomes" id="UP000194360"/>
    </source>
</evidence>
<dbReference type="OrthoDB" id="3557316at2"/>
<dbReference type="STRING" id="2074.BG845_04387"/>
<sequence length="108" mass="11104">MTSPAAGFRVDPDILGTQAGLLRQLAADVTAMRPSATDLDTDAYGAIGSFFAADATAAMRAGAEALEGLGGTLGELSAALEQAATGYREADQRAALEFTRVDVVEEPR</sequence>
<dbReference type="SUPFAM" id="SSF140453">
    <property type="entry name" value="EsxAB dimer-like"/>
    <property type="match status" value="1"/>
</dbReference>